<dbReference type="AlphaFoldDB" id="A0A1I4R0L8"/>
<dbReference type="GO" id="GO:0006633">
    <property type="term" value="P:fatty acid biosynthetic process"/>
    <property type="evidence" value="ECO:0007669"/>
    <property type="project" value="UniProtKB-UniRule"/>
</dbReference>
<dbReference type="OrthoDB" id="9815506at2"/>
<dbReference type="UniPathway" id="UPA00094"/>
<evidence type="ECO:0000259" key="14">
    <source>
        <dbReference type="Pfam" id="PF08545"/>
    </source>
</evidence>
<dbReference type="NCBIfam" id="NF006829">
    <property type="entry name" value="PRK09352.1"/>
    <property type="match status" value="1"/>
</dbReference>
<keyword evidence="6 12" id="KW-0276">Fatty acid metabolism</keyword>
<feature type="domain" description="Beta-ketoacyl-[acyl-carrier-protein] synthase III N-terminal" evidence="14">
    <location>
        <begin position="107"/>
        <end position="177"/>
    </location>
</feature>
<comment type="similarity">
    <text evidence="2 12">Belongs to the thiolase-like superfamily. FabH family.</text>
</comment>
<dbReference type="Pfam" id="PF08545">
    <property type="entry name" value="ACP_syn_III"/>
    <property type="match status" value="1"/>
</dbReference>
<dbReference type="Gene3D" id="3.40.47.10">
    <property type="match status" value="1"/>
</dbReference>
<keyword evidence="9 12" id="KW-0511">Multifunctional enzyme</keyword>
<proteinExistence type="inferred from homology"/>
<dbReference type="PANTHER" id="PTHR43091">
    <property type="entry name" value="3-OXOACYL-[ACYL-CARRIER-PROTEIN] SYNTHASE"/>
    <property type="match status" value="1"/>
</dbReference>
<keyword evidence="7 12" id="KW-0443">Lipid metabolism</keyword>
<dbReference type="EMBL" id="PJNW01000002">
    <property type="protein sequence ID" value="PKR90305.1"/>
    <property type="molecule type" value="Genomic_DNA"/>
</dbReference>
<name>A0A1I4R0L8_9HYPH</name>
<comment type="pathway">
    <text evidence="1 12">Lipid metabolism; fatty acid biosynthesis.</text>
</comment>
<dbReference type="HAMAP" id="MF_01815">
    <property type="entry name" value="FabH"/>
    <property type="match status" value="1"/>
</dbReference>
<feature type="active site" evidence="12">
    <location>
        <position position="250"/>
    </location>
</feature>
<evidence type="ECO:0000256" key="1">
    <source>
        <dbReference type="ARBA" id="ARBA00005194"/>
    </source>
</evidence>
<evidence type="ECO:0000256" key="12">
    <source>
        <dbReference type="HAMAP-Rule" id="MF_01815"/>
    </source>
</evidence>
<feature type="active site" evidence="12">
    <location>
        <position position="113"/>
    </location>
</feature>
<feature type="region of interest" description="ACP-binding" evidence="12">
    <location>
        <begin position="251"/>
        <end position="255"/>
    </location>
</feature>
<evidence type="ECO:0000256" key="4">
    <source>
        <dbReference type="ARBA" id="ARBA00022516"/>
    </source>
</evidence>
<dbReference type="CDD" id="cd00830">
    <property type="entry name" value="KAS_III"/>
    <property type="match status" value="1"/>
</dbReference>
<reference evidence="15 16" key="1">
    <citation type="submission" date="2017-12" db="EMBL/GenBank/DDBJ databases">
        <title>Anaerobic carbon monoxide metabolism by Pleomorphomonas carboxyditropha sp. nov., a new mesophilic hydrogenogenic carboxidotroph.</title>
        <authorList>
            <person name="Esquivel-Elizondo S."/>
            <person name="Krajmalnik-Brown R."/>
        </authorList>
    </citation>
    <scope>NUCLEOTIDE SEQUENCE [LARGE SCALE GENOMIC DNA]</scope>
    <source>
        <strain evidence="15 16">R5-392</strain>
    </source>
</reference>
<dbReference type="InterPro" id="IPR016039">
    <property type="entry name" value="Thiolase-like"/>
</dbReference>
<dbReference type="GO" id="GO:0004315">
    <property type="term" value="F:3-oxoacyl-[acyl-carrier-protein] synthase activity"/>
    <property type="evidence" value="ECO:0007669"/>
    <property type="project" value="InterPro"/>
</dbReference>
<evidence type="ECO:0000313" key="16">
    <source>
        <dbReference type="Proteomes" id="UP000233491"/>
    </source>
</evidence>
<comment type="caution">
    <text evidence="15">The sequence shown here is derived from an EMBL/GenBank/DDBJ whole genome shotgun (WGS) entry which is preliminary data.</text>
</comment>
<dbReference type="FunFam" id="3.40.47.10:FF:000004">
    <property type="entry name" value="3-oxoacyl-[acyl-carrier-protein] synthase 3"/>
    <property type="match status" value="1"/>
</dbReference>
<dbReference type="InterPro" id="IPR013747">
    <property type="entry name" value="ACP_syn_III_C"/>
</dbReference>
<keyword evidence="5 12" id="KW-0808">Transferase</keyword>
<evidence type="ECO:0000256" key="7">
    <source>
        <dbReference type="ARBA" id="ARBA00023098"/>
    </source>
</evidence>
<comment type="catalytic activity">
    <reaction evidence="11">
        <text>malonyl-[ACP] + acetyl-CoA + H(+) = 3-oxobutanoyl-[ACP] + CO2 + CoA</text>
        <dbReference type="Rhea" id="RHEA:12080"/>
        <dbReference type="Rhea" id="RHEA-COMP:9623"/>
        <dbReference type="Rhea" id="RHEA-COMP:9625"/>
        <dbReference type="ChEBI" id="CHEBI:15378"/>
        <dbReference type="ChEBI" id="CHEBI:16526"/>
        <dbReference type="ChEBI" id="CHEBI:57287"/>
        <dbReference type="ChEBI" id="CHEBI:57288"/>
        <dbReference type="ChEBI" id="CHEBI:78449"/>
        <dbReference type="ChEBI" id="CHEBI:78450"/>
        <dbReference type="EC" id="2.3.1.180"/>
    </reaction>
    <physiologicalReaction direction="left-to-right" evidence="11">
        <dbReference type="Rhea" id="RHEA:12081"/>
    </physiologicalReaction>
</comment>
<dbReference type="RefSeq" id="WP_101287400.1">
    <property type="nucleotide sequence ID" value="NZ_FOUQ01000001.1"/>
</dbReference>
<accession>A0A1I4R0L8</accession>
<keyword evidence="4 12" id="KW-0444">Lipid biosynthesis</keyword>
<evidence type="ECO:0000256" key="9">
    <source>
        <dbReference type="ARBA" id="ARBA00023268"/>
    </source>
</evidence>
<keyword evidence="10 12" id="KW-0012">Acyltransferase</keyword>
<dbReference type="NCBIfam" id="TIGR00747">
    <property type="entry name" value="fabH"/>
    <property type="match status" value="1"/>
</dbReference>
<comment type="subunit">
    <text evidence="12">Homodimer.</text>
</comment>
<feature type="domain" description="Beta-ketoacyl-[acyl-carrier-protein] synthase III C-terminal" evidence="13">
    <location>
        <begin position="235"/>
        <end position="323"/>
    </location>
</feature>
<evidence type="ECO:0000256" key="11">
    <source>
        <dbReference type="ARBA" id="ARBA00051096"/>
    </source>
</evidence>
<evidence type="ECO:0000259" key="13">
    <source>
        <dbReference type="Pfam" id="PF08541"/>
    </source>
</evidence>
<protein>
    <recommendedName>
        <fullName evidence="3 12">Beta-ketoacyl-[acyl-carrier-protein] synthase III</fullName>
        <shortName evidence="12">Beta-ketoacyl-ACP synthase III</shortName>
        <shortName evidence="12">KAS III</shortName>
        <ecNumber evidence="3 12">2.3.1.180</ecNumber>
    </recommendedName>
    <alternativeName>
        <fullName evidence="12">3-oxoacyl-[acyl-carrier-protein] synthase 3</fullName>
    </alternativeName>
    <alternativeName>
        <fullName evidence="12">3-oxoacyl-[acyl-carrier-protein] synthase III</fullName>
    </alternativeName>
</protein>
<keyword evidence="8 12" id="KW-0275">Fatty acid biosynthesis</keyword>
<keyword evidence="16" id="KW-1185">Reference proteome</keyword>
<evidence type="ECO:0000256" key="2">
    <source>
        <dbReference type="ARBA" id="ARBA00008642"/>
    </source>
</evidence>
<dbReference type="EC" id="2.3.1.180" evidence="3 12"/>
<sequence>MIRSVILGTGSYLPAKVLTNEDLTKIVDTSDEWIVQRTGIRERHVAADGEMTSDLAAAAAAKALEAAGVSVDEIDLVLLATATPDRTFPSSAVEVQRKLGVTHGFAFDLQAVCSGFIYALTVADSLLRTGLARKALVIGADTFSRILDWNDRTTCVLFGDGAGAVVLGTEEGEGTVIDRGLLAASLRADGRHVDKLCTDGGPSMTGAPGHVRMHGQEVFKFAVGGVGDVIKSVFEATGFDGASIDWFIPHQANRRIIEGSAKKLGIPLEKTIITVEGHANTSAATIPLALDFAVRSDKVKRDDVVLFEAVGGGLTWGAVILRW</sequence>
<evidence type="ECO:0000256" key="5">
    <source>
        <dbReference type="ARBA" id="ARBA00022679"/>
    </source>
</evidence>
<comment type="subcellular location">
    <subcellularLocation>
        <location evidence="12">Cytoplasm</location>
    </subcellularLocation>
</comment>
<gene>
    <name evidence="12" type="primary">fabH</name>
    <name evidence="15" type="ORF">CXZ10_02670</name>
</gene>
<dbReference type="GO" id="GO:0005737">
    <property type="term" value="C:cytoplasm"/>
    <property type="evidence" value="ECO:0007669"/>
    <property type="project" value="UniProtKB-SubCell"/>
</dbReference>
<dbReference type="GO" id="GO:0033818">
    <property type="term" value="F:beta-ketoacyl-acyl-carrier-protein synthase III activity"/>
    <property type="evidence" value="ECO:0007669"/>
    <property type="project" value="UniProtKB-UniRule"/>
</dbReference>
<comment type="domain">
    <text evidence="12">The last Arg residue of the ACP-binding site is essential for the weak association between ACP/AcpP and FabH.</text>
</comment>
<dbReference type="InterPro" id="IPR004655">
    <property type="entry name" value="FabH"/>
</dbReference>
<evidence type="ECO:0000256" key="3">
    <source>
        <dbReference type="ARBA" id="ARBA00012333"/>
    </source>
</evidence>
<comment type="function">
    <text evidence="12">Catalyzes the condensation reaction of fatty acid synthesis by the addition to an acyl acceptor of two carbons from malonyl-ACP. Catalyzes the first condensation reaction which initiates fatty acid synthesis and may therefore play a role in governing the total rate of fatty acid production. Possesses both acetoacetyl-ACP synthase and acetyl transacylase activities. Its substrate specificity determines the biosynthesis of branched-chain and/or straight-chain of fatty acids.</text>
</comment>
<evidence type="ECO:0000313" key="15">
    <source>
        <dbReference type="EMBL" id="PKR90305.1"/>
    </source>
</evidence>
<keyword evidence="12" id="KW-0963">Cytoplasm</keyword>
<feature type="active site" evidence="12">
    <location>
        <position position="280"/>
    </location>
</feature>
<dbReference type="Pfam" id="PF08541">
    <property type="entry name" value="ACP_syn_III_C"/>
    <property type="match status" value="1"/>
</dbReference>
<evidence type="ECO:0000256" key="10">
    <source>
        <dbReference type="ARBA" id="ARBA00023315"/>
    </source>
</evidence>
<dbReference type="PANTHER" id="PTHR43091:SF1">
    <property type="entry name" value="BETA-KETOACYL-[ACYL-CARRIER-PROTEIN] SYNTHASE III, CHLOROPLASTIC"/>
    <property type="match status" value="1"/>
</dbReference>
<dbReference type="InterPro" id="IPR013751">
    <property type="entry name" value="ACP_syn_III_N"/>
</dbReference>
<evidence type="ECO:0000256" key="6">
    <source>
        <dbReference type="ARBA" id="ARBA00022832"/>
    </source>
</evidence>
<dbReference type="SUPFAM" id="SSF53901">
    <property type="entry name" value="Thiolase-like"/>
    <property type="match status" value="1"/>
</dbReference>
<evidence type="ECO:0000256" key="8">
    <source>
        <dbReference type="ARBA" id="ARBA00023160"/>
    </source>
</evidence>
<dbReference type="Proteomes" id="UP000233491">
    <property type="component" value="Unassembled WGS sequence"/>
</dbReference>
<organism evidence="15 16">
    <name type="scientific">Pleomorphomonas diazotrophica</name>
    <dbReference type="NCBI Taxonomy" id="1166257"/>
    <lineage>
        <taxon>Bacteria</taxon>
        <taxon>Pseudomonadati</taxon>
        <taxon>Pseudomonadota</taxon>
        <taxon>Alphaproteobacteria</taxon>
        <taxon>Hyphomicrobiales</taxon>
        <taxon>Pleomorphomonadaceae</taxon>
        <taxon>Pleomorphomonas</taxon>
    </lineage>
</organism>